<name>A0A2U1M5X2_ARTAN</name>
<dbReference type="EMBL" id="PKPP01006401">
    <property type="protein sequence ID" value="PWA56627.1"/>
    <property type="molecule type" value="Genomic_DNA"/>
</dbReference>
<evidence type="ECO:0000256" key="1">
    <source>
        <dbReference type="ARBA" id="ARBA00004906"/>
    </source>
</evidence>
<dbReference type="STRING" id="35608.A0A2U1M5X2"/>
<feature type="coiled-coil region" evidence="2">
    <location>
        <begin position="284"/>
        <end position="318"/>
    </location>
</feature>
<dbReference type="AlphaFoldDB" id="A0A2U1M5X2"/>
<dbReference type="SMART" id="SM00225">
    <property type="entry name" value="BTB"/>
    <property type="match status" value="1"/>
</dbReference>
<keyword evidence="5" id="KW-1185">Reference proteome</keyword>
<dbReference type="InterPro" id="IPR000210">
    <property type="entry name" value="BTB/POZ_dom"/>
</dbReference>
<comment type="pathway">
    <text evidence="1">Protein modification; protein ubiquitination.</text>
</comment>
<evidence type="ECO:0000256" key="2">
    <source>
        <dbReference type="SAM" id="Coils"/>
    </source>
</evidence>
<evidence type="ECO:0000313" key="5">
    <source>
        <dbReference type="Proteomes" id="UP000245207"/>
    </source>
</evidence>
<protein>
    <submittedName>
        <fullName evidence="4">BTB/Kelch-associated</fullName>
    </submittedName>
</protein>
<evidence type="ECO:0000313" key="4">
    <source>
        <dbReference type="EMBL" id="PWA56627.1"/>
    </source>
</evidence>
<dbReference type="Gene3D" id="3.30.710.10">
    <property type="entry name" value="Potassium Channel Kv1.1, Chain A"/>
    <property type="match status" value="1"/>
</dbReference>
<proteinExistence type="predicted"/>
<sequence>MANLRRKRRPDAFKFEGGIARLTLNHIRNWRVAFGSLRGSHLEGYKWLDTKPNCSVQYVGLSSWDKHVGYRNVNVLPLTRNHVSLLKHVDCGEYKGEDDMEEHLRNEFGNFDDHKGLGSFLESWELSDVYFLMGEEERAVPAHKVILAAADTFESWLLDQDDIPLKDAIYPILRAFLQFIYTRFTQIPESLLGSLRDLSLRFGATSLVKQSTLWWSSFPSGLPANVQRLEQLYMTGEFSDVDVSFEGRGLIARSHKVILGLWSLPFMKLALSLDENSKQDKIINPNMEKEFAAIKKENESLQLELKASHRELQKCRDNLNSCLEKNEKHCRIQ</sequence>
<keyword evidence="2" id="KW-0175">Coiled coil</keyword>
<reference evidence="4 5" key="1">
    <citation type="journal article" date="2018" name="Mol. Plant">
        <title>The genome of Artemisia annua provides insight into the evolution of Asteraceae family and artemisinin biosynthesis.</title>
        <authorList>
            <person name="Shen Q."/>
            <person name="Zhang L."/>
            <person name="Liao Z."/>
            <person name="Wang S."/>
            <person name="Yan T."/>
            <person name="Shi P."/>
            <person name="Liu M."/>
            <person name="Fu X."/>
            <person name="Pan Q."/>
            <person name="Wang Y."/>
            <person name="Lv Z."/>
            <person name="Lu X."/>
            <person name="Zhang F."/>
            <person name="Jiang W."/>
            <person name="Ma Y."/>
            <person name="Chen M."/>
            <person name="Hao X."/>
            <person name="Li L."/>
            <person name="Tang Y."/>
            <person name="Lv G."/>
            <person name="Zhou Y."/>
            <person name="Sun X."/>
            <person name="Brodelius P.E."/>
            <person name="Rose J.K.C."/>
            <person name="Tang K."/>
        </authorList>
    </citation>
    <scope>NUCLEOTIDE SEQUENCE [LARGE SCALE GENOMIC DNA]</scope>
    <source>
        <strain evidence="5">cv. Huhao1</strain>
        <tissue evidence="4">Leaf</tissue>
    </source>
</reference>
<dbReference type="SUPFAM" id="SSF54695">
    <property type="entry name" value="POZ domain"/>
    <property type="match status" value="1"/>
</dbReference>
<dbReference type="InterPro" id="IPR011333">
    <property type="entry name" value="SKP1/BTB/POZ_sf"/>
</dbReference>
<dbReference type="PROSITE" id="PS50097">
    <property type="entry name" value="BTB"/>
    <property type="match status" value="1"/>
</dbReference>
<organism evidence="4 5">
    <name type="scientific">Artemisia annua</name>
    <name type="common">Sweet wormwood</name>
    <dbReference type="NCBI Taxonomy" id="35608"/>
    <lineage>
        <taxon>Eukaryota</taxon>
        <taxon>Viridiplantae</taxon>
        <taxon>Streptophyta</taxon>
        <taxon>Embryophyta</taxon>
        <taxon>Tracheophyta</taxon>
        <taxon>Spermatophyta</taxon>
        <taxon>Magnoliopsida</taxon>
        <taxon>eudicotyledons</taxon>
        <taxon>Gunneridae</taxon>
        <taxon>Pentapetalae</taxon>
        <taxon>asterids</taxon>
        <taxon>campanulids</taxon>
        <taxon>Asterales</taxon>
        <taxon>Asteraceae</taxon>
        <taxon>Asteroideae</taxon>
        <taxon>Anthemideae</taxon>
        <taxon>Artemisiinae</taxon>
        <taxon>Artemisia</taxon>
    </lineage>
</organism>
<dbReference type="OrthoDB" id="19132at2759"/>
<gene>
    <name evidence="4" type="ORF">CTI12_AA416820</name>
</gene>
<dbReference type="PANTHER" id="PTHR47457">
    <property type="entry name" value="OS05G0345500 PROTEIN"/>
    <property type="match status" value="1"/>
</dbReference>
<feature type="domain" description="BTB" evidence="3">
    <location>
        <begin position="127"/>
        <end position="189"/>
    </location>
</feature>
<accession>A0A2U1M5X2</accession>
<evidence type="ECO:0000259" key="3">
    <source>
        <dbReference type="PROSITE" id="PS50097"/>
    </source>
</evidence>
<dbReference type="Proteomes" id="UP000245207">
    <property type="component" value="Unassembled WGS sequence"/>
</dbReference>
<dbReference type="CDD" id="cd18186">
    <property type="entry name" value="BTB_POZ_ZBTB_KLHL-like"/>
    <property type="match status" value="1"/>
</dbReference>
<dbReference type="Pfam" id="PF00651">
    <property type="entry name" value="BTB"/>
    <property type="match status" value="1"/>
</dbReference>
<dbReference type="PANTHER" id="PTHR47457:SF1">
    <property type="entry name" value="BTB DOMAIN-CONTAINING PROTEIN-RELATED"/>
    <property type="match status" value="1"/>
</dbReference>
<comment type="caution">
    <text evidence="4">The sequence shown here is derived from an EMBL/GenBank/DDBJ whole genome shotgun (WGS) entry which is preliminary data.</text>
</comment>